<keyword evidence="2" id="KW-0489">Methyltransferase</keyword>
<reference evidence="2 4" key="2">
    <citation type="submission" date="2021-03" db="EMBL/GenBank/DDBJ databases">
        <title>Genomic Encyclopedia of Type Strains, Phase IV (KMG-IV): sequencing the most valuable type-strain genomes for metagenomic binning, comparative biology and taxonomic classification.</title>
        <authorList>
            <person name="Goeker M."/>
        </authorList>
    </citation>
    <scope>NUCLEOTIDE SEQUENCE [LARGE SCALE GENOMIC DNA]</scope>
    <source>
        <strain evidence="2 4">DSM 40499</strain>
    </source>
</reference>
<dbReference type="STRING" id="68214.AVL59_29100"/>
<dbReference type="GO" id="GO:0032259">
    <property type="term" value="P:methylation"/>
    <property type="evidence" value="ECO:0007669"/>
    <property type="project" value="UniProtKB-KW"/>
</dbReference>
<dbReference type="Gene3D" id="3.40.50.150">
    <property type="entry name" value="Vaccinia Virus protein VP39"/>
    <property type="match status" value="1"/>
</dbReference>
<gene>
    <name evidence="1" type="ORF">AVL59_29100</name>
    <name evidence="2" type="ORF">J2Z21_000664</name>
</gene>
<dbReference type="KEGG" id="sgs:AVL59_29100"/>
<evidence type="ECO:0000313" key="3">
    <source>
        <dbReference type="Proteomes" id="UP000092659"/>
    </source>
</evidence>
<organism evidence="1 3">
    <name type="scientific">Streptomyces griseochromogenes</name>
    <dbReference type="NCBI Taxonomy" id="68214"/>
    <lineage>
        <taxon>Bacteria</taxon>
        <taxon>Bacillati</taxon>
        <taxon>Actinomycetota</taxon>
        <taxon>Actinomycetes</taxon>
        <taxon>Kitasatosporales</taxon>
        <taxon>Streptomycetaceae</taxon>
        <taxon>Streptomyces</taxon>
    </lineage>
</organism>
<dbReference type="Proteomes" id="UP001519309">
    <property type="component" value="Unassembled WGS sequence"/>
</dbReference>
<sequence length="227" mass="24571">MNAEINGLREFYLDRGTGGQTLFQTWERGEARGDSVTPSTYSTRYRAWMHDKLVRAMKDAETDRLLSLGSGNAAVEQGIVQAGYRVLAVDAVQEAVDIAVAKGMEGLCADVMTWSPEGTWPVVYADGLLGHLYTESAGLSAVFERIHSWLADHGGRGTFLVSNDSPVNAEAVQAAPGVPGFSWLSGEYMRDQALAAGFSDAEVQVFDYERPLSGKRSRAVITANVAF</sequence>
<keyword evidence="4" id="KW-1185">Reference proteome</keyword>
<dbReference type="InterPro" id="IPR029063">
    <property type="entry name" value="SAM-dependent_MTases_sf"/>
</dbReference>
<dbReference type="SUPFAM" id="SSF53335">
    <property type="entry name" value="S-adenosyl-L-methionine-dependent methyltransferases"/>
    <property type="match status" value="1"/>
</dbReference>
<dbReference type="Proteomes" id="UP000092659">
    <property type="component" value="Chromosome"/>
</dbReference>
<dbReference type="OrthoDB" id="3687547at2"/>
<name>A0A1B1B2M3_9ACTN</name>
<dbReference type="EMBL" id="JAGGLP010000001">
    <property type="protein sequence ID" value="MBP2047742.1"/>
    <property type="molecule type" value="Genomic_DNA"/>
</dbReference>
<proteinExistence type="predicted"/>
<keyword evidence="2" id="KW-0808">Transferase</keyword>
<accession>A0A1B1B2M3</accession>
<dbReference type="GO" id="GO:0008168">
    <property type="term" value="F:methyltransferase activity"/>
    <property type="evidence" value="ECO:0007669"/>
    <property type="project" value="UniProtKB-KW"/>
</dbReference>
<evidence type="ECO:0000313" key="2">
    <source>
        <dbReference type="EMBL" id="MBP2047742.1"/>
    </source>
</evidence>
<reference evidence="1 3" key="1">
    <citation type="submission" date="2016-06" db="EMBL/GenBank/DDBJ databases">
        <title>Complete genome sequence of Streptomyces griseochromogenes ATCC 14511, the Blasticidin S producer.</title>
        <authorList>
            <person name="Wu L."/>
        </authorList>
    </citation>
    <scope>NUCLEOTIDE SEQUENCE [LARGE SCALE GENOMIC DNA]</scope>
    <source>
        <strain evidence="1 3">ATCC 14511</strain>
    </source>
</reference>
<evidence type="ECO:0000313" key="4">
    <source>
        <dbReference type="Proteomes" id="UP001519309"/>
    </source>
</evidence>
<dbReference type="EMBL" id="CP016279">
    <property type="protein sequence ID" value="ANP53060.1"/>
    <property type="molecule type" value="Genomic_DNA"/>
</dbReference>
<protein>
    <submittedName>
        <fullName evidence="2">SAM-dependent methyltransferase</fullName>
    </submittedName>
    <submittedName>
        <fullName evidence="1">Tabtoxin biosynthesis enzyme</fullName>
    </submittedName>
</protein>
<evidence type="ECO:0000313" key="1">
    <source>
        <dbReference type="EMBL" id="ANP53060.1"/>
    </source>
</evidence>
<dbReference type="AlphaFoldDB" id="A0A1B1B2M3"/>
<dbReference type="RefSeq" id="WP_067310212.1">
    <property type="nucleotide sequence ID" value="NZ_CP016279.1"/>
</dbReference>